<comment type="caution">
    <text evidence="3">The sequence shown here is derived from an EMBL/GenBank/DDBJ whole genome shotgun (WGS) entry which is preliminary data.</text>
</comment>
<dbReference type="InterPro" id="IPR056024">
    <property type="entry name" value="DUF7605"/>
</dbReference>
<dbReference type="Gene3D" id="3.40.50.300">
    <property type="entry name" value="P-loop containing nucleotide triphosphate hydrolases"/>
    <property type="match status" value="1"/>
</dbReference>
<dbReference type="Pfam" id="PF24564">
    <property type="entry name" value="DUF7605"/>
    <property type="match status" value="1"/>
</dbReference>
<feature type="domain" description="DUF7605" evidence="2">
    <location>
        <begin position="517"/>
        <end position="690"/>
    </location>
</feature>
<dbReference type="EMBL" id="JAVRRF010000018">
    <property type="protein sequence ID" value="KAK5056287.1"/>
    <property type="molecule type" value="Genomic_DNA"/>
</dbReference>
<dbReference type="PANTHER" id="PTHR36681">
    <property type="entry name" value="NUCLEAR GTPASE, GERMINAL CENTER-ASSOCIATED, TANDEM DUPLICATE 3"/>
    <property type="match status" value="1"/>
</dbReference>
<protein>
    <recommendedName>
        <fullName evidence="2">DUF7605 domain-containing protein</fullName>
    </recommendedName>
</protein>
<organism evidence="3 4">
    <name type="scientific">Exophiala sideris</name>
    <dbReference type="NCBI Taxonomy" id="1016849"/>
    <lineage>
        <taxon>Eukaryota</taxon>
        <taxon>Fungi</taxon>
        <taxon>Dikarya</taxon>
        <taxon>Ascomycota</taxon>
        <taxon>Pezizomycotina</taxon>
        <taxon>Eurotiomycetes</taxon>
        <taxon>Chaetothyriomycetidae</taxon>
        <taxon>Chaetothyriales</taxon>
        <taxon>Herpotrichiellaceae</taxon>
        <taxon>Exophiala</taxon>
    </lineage>
</organism>
<sequence>MAFTVSTRPHTEVPPYLDPHFQKAGDLAVEDGSAIYGIYKKAPRSPPIDTIQEADTLSRHRPSVVRRIGLLGPTGAGKSSLIVALLGVRKIAMVGGGGEAVTCFPVHYHYRLLEQQAPYVIRCVFPDKLKTGEVFSMLLNDLNIFEETDRGDFDAEDEAAAQDQYHAAEDALKALFANMRGFDLRKLKIGGKITKGKARQNLSCFESLLQWPSGIEGGIWTKEADTETELQKHLKDFHKSGLWPLIESLTIFMDAPLLRYGVVLVDLPGYGDTNFARVKIARETQAKCDDLFFVTEIKRVRDSSALKTIIQENASRPSLGLLALQTVTIVCTHSALVDENDAREEFVDAVALEAAKTKQDELEAADAPSSRVKEAKRQVDAIVMEGRNNHIISELKKTYGANLGEDNFAVFCVDSKRAFEKEWAELSGIFDLRDYVEYLPAKRLFQVNNALIGHRHDAMVSSFETWVQASRLKQGAMEAVLPGPDALRHFHEKLEGWESRMAAEFVQTVIDPLRQKSNPINVAASTVATSWSSIHHSTALAICRRDGVHAKCKRGPVDWNQELIECFTPLIQGDWRTFEAKLQPSLLELKTLINKAAEDYPRICYELHAPPSFLRSVRMRQETLDYAAGLARDEFQHGLGWIKRNAAVSQGGAYVRKTMVPAYSEAMRITGKDSKARRIDVLQDHVASPKFVADFADQILSDFQELLRKEVGKLLEAVESTANGIQADVDTFQGRRDEIPLFKLDPGLGTEAEKLLEALQFRVYHIDELAAPARNQASKLYGEDVLAGSNKQLMTRVKRKADSGIIKLRLKMPRIEARNEEQQQDLRTEPKSEEQEEASVDPEQFAIYSDDSGLMDADTKPSDDDLFVN</sequence>
<evidence type="ECO:0000313" key="3">
    <source>
        <dbReference type="EMBL" id="KAK5056287.1"/>
    </source>
</evidence>
<dbReference type="SUPFAM" id="SSF52540">
    <property type="entry name" value="P-loop containing nucleoside triphosphate hydrolases"/>
    <property type="match status" value="1"/>
</dbReference>
<gene>
    <name evidence="3" type="ORF">LTR69_007828</name>
</gene>
<keyword evidence="4" id="KW-1185">Reference proteome</keyword>
<evidence type="ECO:0000259" key="2">
    <source>
        <dbReference type="Pfam" id="PF24564"/>
    </source>
</evidence>
<reference evidence="3 4" key="1">
    <citation type="submission" date="2023-08" db="EMBL/GenBank/DDBJ databases">
        <title>Black Yeasts Isolated from many extreme environments.</title>
        <authorList>
            <person name="Coleine C."/>
            <person name="Stajich J.E."/>
            <person name="Selbmann L."/>
        </authorList>
    </citation>
    <scope>NUCLEOTIDE SEQUENCE [LARGE SCALE GENOMIC DNA]</scope>
    <source>
        <strain evidence="3 4">CCFEE 6328</strain>
    </source>
</reference>
<proteinExistence type="predicted"/>
<name>A0ABR0J4U0_9EURO</name>
<dbReference type="InterPro" id="IPR027417">
    <property type="entry name" value="P-loop_NTPase"/>
</dbReference>
<evidence type="ECO:0000256" key="1">
    <source>
        <dbReference type="SAM" id="MobiDB-lite"/>
    </source>
</evidence>
<feature type="compositionally biased region" description="Basic and acidic residues" evidence="1">
    <location>
        <begin position="816"/>
        <end position="833"/>
    </location>
</feature>
<dbReference type="Proteomes" id="UP001345691">
    <property type="component" value="Unassembled WGS sequence"/>
</dbReference>
<accession>A0ABR0J4U0</accession>
<dbReference type="PANTHER" id="PTHR36681:SF3">
    <property type="entry name" value="NUCLEAR GTPASE, GERMINAL CENTER-ASSOCIATED, TANDEM DUPLICATE 3"/>
    <property type="match status" value="1"/>
</dbReference>
<feature type="region of interest" description="Disordered" evidence="1">
    <location>
        <begin position="816"/>
        <end position="869"/>
    </location>
</feature>
<evidence type="ECO:0000313" key="4">
    <source>
        <dbReference type="Proteomes" id="UP001345691"/>
    </source>
</evidence>